<dbReference type="Gene3D" id="3.40.350.10">
    <property type="entry name" value="Creatinase/prolidase N-terminal domain"/>
    <property type="match status" value="1"/>
</dbReference>
<evidence type="ECO:0000313" key="4">
    <source>
        <dbReference type="EMBL" id="BDR56070.1"/>
    </source>
</evidence>
<dbReference type="InterPro" id="IPR050659">
    <property type="entry name" value="Peptidase_M24B"/>
</dbReference>
<organism evidence="4 5">
    <name type="scientific">Xylocopilactobacillus apis</name>
    <dbReference type="NCBI Taxonomy" id="2932183"/>
    <lineage>
        <taxon>Bacteria</taxon>
        <taxon>Bacillati</taxon>
        <taxon>Bacillota</taxon>
        <taxon>Bacilli</taxon>
        <taxon>Lactobacillales</taxon>
        <taxon>Lactobacillaceae</taxon>
        <taxon>Xylocopilactobacillus</taxon>
    </lineage>
</organism>
<sequence length="357" mass="39444">MEHKKLKKFQNWLSEKGIEGALLLNPVNVSYFTGFSGDESYLFVTPKEEIFITDSRFVSQAKVELNGFKIQQNQKGLDGVLNLIHENFSLDDIGVELTCVSAADYLTIKKKIQRPIIDVSEEIDELRQVKDELEIEKIKKACEIADQSFAMILKEIKAGMTELEVAARLESHFKELGSTGPSFETIVAAGIRSSMPHGAASSNRIKEGDLVTLDFGCYYEGYTSDITRTIGVGSVSEGQRQIYNIVLKANKETIAILRQGVTGAEMHEKAHSIIDSAGYKENFGHGTGHGIGRSIHEGPGAWGKYQAEPVVSGNIITIEPGIYLPDRFGVRIEDDVLITDQGYEVLTNSPKDELIII</sequence>
<evidence type="ECO:0000259" key="3">
    <source>
        <dbReference type="Pfam" id="PF01321"/>
    </source>
</evidence>
<dbReference type="Proteomes" id="UP001321804">
    <property type="component" value="Chromosome"/>
</dbReference>
<feature type="domain" description="Peptidase M24" evidence="2">
    <location>
        <begin position="136"/>
        <end position="340"/>
    </location>
</feature>
<dbReference type="AlphaFoldDB" id="A0AAU9D8S2"/>
<dbReference type="SUPFAM" id="SSF53092">
    <property type="entry name" value="Creatinase/prolidase N-terminal domain"/>
    <property type="match status" value="1"/>
</dbReference>
<dbReference type="InterPro" id="IPR029149">
    <property type="entry name" value="Creatin/AminoP/Spt16_N"/>
</dbReference>
<feature type="domain" description="Creatinase N-terminal" evidence="3">
    <location>
        <begin position="6"/>
        <end position="129"/>
    </location>
</feature>
<gene>
    <name evidence="4" type="primary">pepQ</name>
    <name evidence="4" type="ORF">KIMC2_06320</name>
</gene>
<dbReference type="Gene3D" id="3.90.230.10">
    <property type="entry name" value="Creatinase/methionine aminopeptidase superfamily"/>
    <property type="match status" value="1"/>
</dbReference>
<evidence type="ECO:0000259" key="2">
    <source>
        <dbReference type="Pfam" id="PF00557"/>
    </source>
</evidence>
<dbReference type="PANTHER" id="PTHR46112:SF3">
    <property type="entry name" value="AMINOPEPTIDASE YPDF"/>
    <property type="match status" value="1"/>
</dbReference>
<protein>
    <submittedName>
        <fullName evidence="4">Peptidase M24</fullName>
    </submittedName>
</protein>
<dbReference type="Pfam" id="PF01321">
    <property type="entry name" value="Creatinase_N"/>
    <property type="match status" value="1"/>
</dbReference>
<dbReference type="InterPro" id="IPR036005">
    <property type="entry name" value="Creatinase/aminopeptidase-like"/>
</dbReference>
<keyword evidence="5" id="KW-1185">Reference proteome</keyword>
<feature type="coiled-coil region" evidence="1">
    <location>
        <begin position="116"/>
        <end position="143"/>
    </location>
</feature>
<evidence type="ECO:0000256" key="1">
    <source>
        <dbReference type="SAM" id="Coils"/>
    </source>
</evidence>
<dbReference type="CDD" id="cd01092">
    <property type="entry name" value="APP-like"/>
    <property type="match status" value="1"/>
</dbReference>
<evidence type="ECO:0000313" key="5">
    <source>
        <dbReference type="Proteomes" id="UP001321804"/>
    </source>
</evidence>
<accession>A0AAU9D8S2</accession>
<dbReference type="PANTHER" id="PTHR46112">
    <property type="entry name" value="AMINOPEPTIDASE"/>
    <property type="match status" value="1"/>
</dbReference>
<dbReference type="PRINTS" id="PR00599">
    <property type="entry name" value="MAPEPTIDASE"/>
</dbReference>
<dbReference type="EMBL" id="AP026801">
    <property type="protein sequence ID" value="BDR56070.1"/>
    <property type="molecule type" value="Genomic_DNA"/>
</dbReference>
<dbReference type="Pfam" id="PF00557">
    <property type="entry name" value="Peptidase_M24"/>
    <property type="match status" value="1"/>
</dbReference>
<keyword evidence="1" id="KW-0175">Coiled coil</keyword>
<dbReference type="GO" id="GO:0008235">
    <property type="term" value="F:metalloexopeptidase activity"/>
    <property type="evidence" value="ECO:0007669"/>
    <property type="project" value="UniProtKB-ARBA"/>
</dbReference>
<dbReference type="SUPFAM" id="SSF55920">
    <property type="entry name" value="Creatinase/aminopeptidase"/>
    <property type="match status" value="1"/>
</dbReference>
<dbReference type="InterPro" id="IPR000994">
    <property type="entry name" value="Pept_M24"/>
</dbReference>
<name>A0AAU9D8S2_9LACO</name>
<proteinExistence type="predicted"/>
<dbReference type="InterPro" id="IPR001714">
    <property type="entry name" value="Pept_M24_MAP"/>
</dbReference>
<dbReference type="InterPro" id="IPR000587">
    <property type="entry name" value="Creatinase_N"/>
</dbReference>
<reference evidence="4 5" key="1">
    <citation type="journal article" date="2023" name="Microbiol. Spectr.">
        <title>Symbiosis of Carpenter Bees with Uncharacterized Lactic Acid Bacteria Showing NAD Auxotrophy.</title>
        <authorList>
            <person name="Kawasaki S."/>
            <person name="Ozawa K."/>
            <person name="Mori T."/>
            <person name="Yamamoto A."/>
            <person name="Ito M."/>
            <person name="Ohkuma M."/>
            <person name="Sakamoto M."/>
            <person name="Matsutani M."/>
        </authorList>
    </citation>
    <scope>NUCLEOTIDE SEQUENCE [LARGE SCALE GENOMIC DNA]</scope>
    <source>
        <strain evidence="4 5">KimC2</strain>
    </source>
</reference>
<dbReference type="RefSeq" id="WP_317697922.1">
    <property type="nucleotide sequence ID" value="NZ_AP026801.1"/>
</dbReference>
<dbReference type="KEGG" id="xak:KIMC2_06320"/>
<dbReference type="GO" id="GO:0004177">
    <property type="term" value="F:aminopeptidase activity"/>
    <property type="evidence" value="ECO:0007669"/>
    <property type="project" value="UniProtKB-ARBA"/>
</dbReference>